<dbReference type="AlphaFoldDB" id="A0A2N5ZCG1"/>
<dbReference type="EMBL" id="PKTG01000116">
    <property type="protein sequence ID" value="PLX16352.1"/>
    <property type="molecule type" value="Genomic_DNA"/>
</dbReference>
<protein>
    <recommendedName>
        <fullName evidence="3">Porin domain-containing protein</fullName>
    </recommendedName>
</protein>
<dbReference type="SUPFAM" id="SSF56935">
    <property type="entry name" value="Porins"/>
    <property type="match status" value="1"/>
</dbReference>
<evidence type="ECO:0000313" key="2">
    <source>
        <dbReference type="Proteomes" id="UP000234857"/>
    </source>
</evidence>
<name>A0A2N5ZCG1_MUIH1</name>
<organism evidence="1 2">
    <name type="scientific">Muiribacterium halophilum</name>
    <dbReference type="NCBI Taxonomy" id="2053465"/>
    <lineage>
        <taxon>Bacteria</taxon>
        <taxon>Candidatus Muiribacteriota</taxon>
        <taxon>Candidatus Muiribacteriia</taxon>
        <taxon>Candidatus Muiribacteriales</taxon>
        <taxon>Candidatus Muiribacteriaceae</taxon>
        <taxon>Candidatus Muiribacterium</taxon>
    </lineage>
</organism>
<dbReference type="Proteomes" id="UP000234857">
    <property type="component" value="Unassembled WGS sequence"/>
</dbReference>
<proteinExistence type="predicted"/>
<accession>A0A2N5ZCG1</accession>
<reference evidence="1 2" key="1">
    <citation type="submission" date="2017-11" db="EMBL/GenBank/DDBJ databases">
        <title>Genome-resolved metagenomics identifies genetic mobility, metabolic interactions, and unexpected diversity in perchlorate-reducing communities.</title>
        <authorList>
            <person name="Barnum T.P."/>
            <person name="Figueroa I.A."/>
            <person name="Carlstrom C.I."/>
            <person name="Lucas L.N."/>
            <person name="Engelbrektson A.L."/>
            <person name="Coates J.D."/>
        </authorList>
    </citation>
    <scope>NUCLEOTIDE SEQUENCE [LARGE SCALE GENOMIC DNA]</scope>
    <source>
        <strain evidence="1">BM706</strain>
    </source>
</reference>
<evidence type="ECO:0008006" key="3">
    <source>
        <dbReference type="Google" id="ProtNLM"/>
    </source>
</evidence>
<evidence type="ECO:0000313" key="1">
    <source>
        <dbReference type="EMBL" id="PLX16352.1"/>
    </source>
</evidence>
<sequence length="401" mass="45740">MGKKIFFILILFLFSFYSWSLEDLSVHGFISQGFMKSDKNNYLTNSSNGSYEFMETGINFNKALNDKTYIGLQIFARDLGDQGNNKFVLDWGFADYSIDSYSGIRIGKFKRTLGLYNVERDVDLLRNVILLPQSVYDEGMRPFMNSSQGIEFYKNNYTKNKGNFEFQIHSGTVNVPSDSSYLKSVVGTLTKSGLRLSDFSETIYSDTSLGLKWSTPVDGLTTAFSYGTSDGDIIASVDATALRVTAIPALVAAANLLEASKQKFNVDFGKISTASIEYKWDEYTFSYERYRFDASLVIPVLNLTESMQNLGYYSMISKQINDKTALSIYSSDFYKNKDIRDDPSLYQKDFCISLRFDIDENLLFKAEYHDMEGYYHCYDFLNPSGYSKDWNFIALKITVSF</sequence>
<gene>
    <name evidence="1" type="ORF">C0601_10305</name>
</gene>
<comment type="caution">
    <text evidence="1">The sequence shown here is derived from an EMBL/GenBank/DDBJ whole genome shotgun (WGS) entry which is preliminary data.</text>
</comment>